<feature type="compositionally biased region" description="Polar residues" evidence="1">
    <location>
        <begin position="12"/>
        <end position="24"/>
    </location>
</feature>
<feature type="region of interest" description="Disordered" evidence="1">
    <location>
        <begin position="60"/>
        <end position="87"/>
    </location>
</feature>
<evidence type="ECO:0000313" key="4">
    <source>
        <dbReference type="Proteomes" id="UP001152797"/>
    </source>
</evidence>
<feature type="region of interest" description="Disordered" evidence="1">
    <location>
        <begin position="601"/>
        <end position="622"/>
    </location>
</feature>
<name>A0A9P1BRA2_9DINO</name>
<evidence type="ECO:0000313" key="2">
    <source>
        <dbReference type="EMBL" id="CAI3977892.1"/>
    </source>
</evidence>
<dbReference type="EMBL" id="CAMXCT020000372">
    <property type="protein sequence ID" value="CAL1131267.1"/>
    <property type="molecule type" value="Genomic_DNA"/>
</dbReference>
<sequence>MSVLDSLRRHTFSQTHNEAASTEGKSGVPRFDGESARLAFEKLAGDEGPDYLLHSTQTMLQPRSRQEAQEPYQAGAQQGGPLSRQHGESIPSYVLRRKAWYGLMTDLDPELKLRDGIVAEQLLQNAGLMKITGIDMEEHMVASKGGKFSYKGSGKGYNKSKTPWRPSLTNIDEGLDETEQEAIDYASDILQAESEVHYARQKAQETGWQQRQRTQGNYIVYYQDNTSKGGKSGQSKGNDKPRTVYFTVNGYEDDKATASTAYMVLKLTDSKSADEMLDEMIREAQARSQAGSLRPGHLPQRLQDEHAALVAQLNPPEVQWQHPAARMRYLDPERSFAPGHPQFSEEARQNLARWAAKAAQGLPKIPELPSEGSGISEAQRRALQDAARRRVEQEHGMPRGYLEPPLELYNKIMADRQSWYPVLKWLAGVVRKRIEKGREIVLENPWSSLLRKLRFMEDLYTEREEQGPLDTIHGMDDVSEMPWKRKIDLQGLDREEDYEEFVVDKQDELGRFNHEVSTDVFEVHDCRGGSHAILSIADLATRYHIAARVGVHNKGKLNSLLQGHGVEVRRTGVQAAYQLGAGERQGGILKESARTKNVMLNSSGNSPAQRVPGQTPEDATSLTGQSFDANIKHQKIVDLEEEPPVQETFMLQLLMRQAAEEAFVHVDSCNKVRKALLSKSVPMRGREMVAEDGEEVYLDDYVPFAVDRDAARHPRPRFEGQALVGVLVTDFPVPEGTTEGVDAGVAANPGQLLQPAELVVPREVPVPEPEMDDFEIHRPAEIAESIVPSPSILSDVGLQQASQPTPLTNAMRARLDGDSRACHSEDEIKALGKEKQMIAFLASRQAKHVATRTRRYQKKNPMAGAGREVVYDKEPPEIQEKMRAAREKEWANWQKYTHGKWITEAEFKKMQKKDPKLNAVPTRWVETNKAEIGEPAVMKSRIVVRGDLEDSSKMRMHQEAQTMIQKGFKAVPHEAAAYSLVNDKGELEGLAIVHVDALLWTGGAEAEKRMQEDKDGIHITCPSLIDRVRPIYLPVRKKKQEKITEAQRQQLRSIIGSLAWLARVCRPDLAYAASKLQSNVHTATYEDIRYANTVTSIAHKTKSAGIHCPLRAFRFEDAVIVGMQDSSFANDHDVNSEGKKLEFRSQSGRLLGLGPPKFKEAKQGQLLLLDNQARVPFDPSSGGHVFDFWHGGGRARAYDASWTMPSTSPRSGSINFFADHDGWLKHSVHRSVKTSICDLHALAHFIG</sequence>
<dbReference type="OrthoDB" id="775972at2759"/>
<dbReference type="EMBL" id="CAMXCT030000372">
    <property type="protein sequence ID" value="CAL4765204.1"/>
    <property type="molecule type" value="Genomic_DNA"/>
</dbReference>
<reference evidence="2" key="1">
    <citation type="submission" date="2022-10" db="EMBL/GenBank/DDBJ databases">
        <authorList>
            <person name="Chen Y."/>
            <person name="Dougan E. K."/>
            <person name="Chan C."/>
            <person name="Rhodes N."/>
            <person name="Thang M."/>
        </authorList>
    </citation>
    <scope>NUCLEOTIDE SEQUENCE</scope>
</reference>
<dbReference type="EMBL" id="CAMXCT010000372">
    <property type="protein sequence ID" value="CAI3977892.1"/>
    <property type="molecule type" value="Genomic_DNA"/>
</dbReference>
<keyword evidence="4" id="KW-1185">Reference proteome</keyword>
<evidence type="ECO:0000256" key="1">
    <source>
        <dbReference type="SAM" id="MobiDB-lite"/>
    </source>
</evidence>
<accession>A0A9P1BRA2</accession>
<dbReference type="AlphaFoldDB" id="A0A9P1BRA2"/>
<gene>
    <name evidence="2" type="ORF">C1SCF055_LOCUS5991</name>
</gene>
<feature type="region of interest" description="Disordered" evidence="1">
    <location>
        <begin position="1"/>
        <end position="31"/>
    </location>
</feature>
<reference evidence="3 4" key="2">
    <citation type="submission" date="2024-05" db="EMBL/GenBank/DDBJ databases">
        <authorList>
            <person name="Chen Y."/>
            <person name="Shah S."/>
            <person name="Dougan E. K."/>
            <person name="Thang M."/>
            <person name="Chan C."/>
        </authorList>
    </citation>
    <scope>NUCLEOTIDE SEQUENCE [LARGE SCALE GENOMIC DNA]</scope>
</reference>
<organism evidence="2">
    <name type="scientific">Cladocopium goreaui</name>
    <dbReference type="NCBI Taxonomy" id="2562237"/>
    <lineage>
        <taxon>Eukaryota</taxon>
        <taxon>Sar</taxon>
        <taxon>Alveolata</taxon>
        <taxon>Dinophyceae</taxon>
        <taxon>Suessiales</taxon>
        <taxon>Symbiodiniaceae</taxon>
        <taxon>Cladocopium</taxon>
    </lineage>
</organism>
<protein>
    <submittedName>
        <fullName evidence="3">Retrovirus-related Pol polyprotein from transposon TNT 1-94</fullName>
    </submittedName>
</protein>
<feature type="region of interest" description="Disordered" evidence="1">
    <location>
        <begin position="362"/>
        <end position="396"/>
    </location>
</feature>
<proteinExistence type="predicted"/>
<evidence type="ECO:0000313" key="3">
    <source>
        <dbReference type="EMBL" id="CAL4765204.1"/>
    </source>
</evidence>
<comment type="caution">
    <text evidence="2">The sequence shown here is derived from an EMBL/GenBank/DDBJ whole genome shotgun (WGS) entry which is preliminary data.</text>
</comment>
<dbReference type="Proteomes" id="UP001152797">
    <property type="component" value="Unassembled WGS sequence"/>
</dbReference>
<feature type="compositionally biased region" description="Basic and acidic residues" evidence="1">
    <location>
        <begin position="378"/>
        <end position="396"/>
    </location>
</feature>